<protein>
    <recommendedName>
        <fullName evidence="5">Divergent polysaccharide deacetylase family protein</fullName>
    </recommendedName>
</protein>
<reference evidence="3 4" key="1">
    <citation type="journal article" date="2020" name="Int. J. Syst. Evol. Microbiol.">
        <title>Novel acetic acid bacteria from cider fermentations: Acetobacter conturbans sp. nov. and Acetobacter fallax sp. nov.</title>
        <authorList>
            <person name="Sombolestani A.S."/>
            <person name="Cleenwerck I."/>
            <person name="Cnockaert M."/>
            <person name="Borremans W."/>
            <person name="Wieme A.D."/>
            <person name="De Vuyst L."/>
            <person name="Vandamme P."/>
        </authorList>
    </citation>
    <scope>NUCLEOTIDE SEQUENCE [LARGE SCALE GENOMIC DNA]</scope>
    <source>
        <strain evidence="3 4">LMG 1637</strain>
    </source>
</reference>
<dbReference type="Proteomes" id="UP000615326">
    <property type="component" value="Unassembled WGS sequence"/>
</dbReference>
<dbReference type="EMBL" id="WOSW01000004">
    <property type="protein sequence ID" value="NHO31691.1"/>
    <property type="molecule type" value="Genomic_DNA"/>
</dbReference>
<evidence type="ECO:0008006" key="5">
    <source>
        <dbReference type="Google" id="ProtNLM"/>
    </source>
</evidence>
<feature type="compositionally biased region" description="Basic and acidic residues" evidence="1">
    <location>
        <begin position="70"/>
        <end position="83"/>
    </location>
</feature>
<dbReference type="PANTHER" id="PTHR30105">
    <property type="entry name" value="UNCHARACTERIZED YIBQ-RELATED"/>
    <property type="match status" value="1"/>
</dbReference>
<dbReference type="Pfam" id="PF04748">
    <property type="entry name" value="Polysacc_deac_2"/>
    <property type="match status" value="1"/>
</dbReference>
<dbReference type="SUPFAM" id="SSF88713">
    <property type="entry name" value="Glycoside hydrolase/deacetylase"/>
    <property type="match status" value="1"/>
</dbReference>
<keyword evidence="2" id="KW-0472">Membrane</keyword>
<organism evidence="3 4">
    <name type="scientific">Acetobacter fallax</name>
    <dbReference type="NCBI Taxonomy" id="1737473"/>
    <lineage>
        <taxon>Bacteria</taxon>
        <taxon>Pseudomonadati</taxon>
        <taxon>Pseudomonadota</taxon>
        <taxon>Alphaproteobacteria</taxon>
        <taxon>Acetobacterales</taxon>
        <taxon>Acetobacteraceae</taxon>
        <taxon>Acetobacter</taxon>
    </lineage>
</organism>
<name>A0ABX0K9N8_9PROT</name>
<dbReference type="PANTHER" id="PTHR30105:SF2">
    <property type="entry name" value="DIVERGENT POLYSACCHARIDE DEACETYLASE SUPERFAMILY"/>
    <property type="match status" value="1"/>
</dbReference>
<keyword evidence="2" id="KW-0812">Transmembrane</keyword>
<proteinExistence type="predicted"/>
<keyword evidence="2" id="KW-1133">Transmembrane helix</keyword>
<evidence type="ECO:0000313" key="4">
    <source>
        <dbReference type="Proteomes" id="UP000615326"/>
    </source>
</evidence>
<evidence type="ECO:0000256" key="2">
    <source>
        <dbReference type="SAM" id="Phobius"/>
    </source>
</evidence>
<dbReference type="InterPro" id="IPR006837">
    <property type="entry name" value="Divergent_DAC"/>
</dbReference>
<sequence>MNAASVSNAGRLSLPSFWQRLPRSGRLFFQFWGGVSIVALLGAITLQELSALRRSGAPAVVPPAAGAKATDTRKASDASRQEVARSSPPEAAIAPPPPGVHAIPAPLPALMEAAPDEPGHSLPKIGADGSLPRKVYAAEAPSVPAGNARIAILLDGFGLSEDMSRTAVQDLPSTVSFAIPAYAPPREDLLSGARQSGHEIFLALPMQPSTAPLDDEGPKALGYDHSSAADRKNLEWALSRLNGYVGVTNAFSGLDGDAYAQSPDFRMVSKELDARGLSYLNATPGTSWIGPVVGANAALTFDTSADSAGVDGQLAHLVEMAKSSGSAIGVAGPMRPVLLQRIAEWSRGLAGKGVTLVPVSSLGADPAPISGPSDSVRPVHIESSAPPLVPAPAAVVGQSFHGPSSVTAVPLAAPSPPVFQPSAASPTGGAKAPVAQH</sequence>
<keyword evidence="4" id="KW-1185">Reference proteome</keyword>
<dbReference type="InterPro" id="IPR011330">
    <property type="entry name" value="Glyco_hydro/deAcase_b/a-brl"/>
</dbReference>
<feature type="region of interest" description="Disordered" evidence="1">
    <location>
        <begin position="411"/>
        <end position="437"/>
    </location>
</feature>
<dbReference type="RefSeq" id="WP_173576301.1">
    <property type="nucleotide sequence ID" value="NZ_WOSW01000004.1"/>
</dbReference>
<evidence type="ECO:0000256" key="1">
    <source>
        <dbReference type="SAM" id="MobiDB-lite"/>
    </source>
</evidence>
<dbReference type="Gene3D" id="3.20.20.370">
    <property type="entry name" value="Glycoside hydrolase/deacetylase"/>
    <property type="match status" value="1"/>
</dbReference>
<comment type="caution">
    <text evidence="3">The sequence shown here is derived from an EMBL/GenBank/DDBJ whole genome shotgun (WGS) entry which is preliminary data.</text>
</comment>
<accession>A0ABX0K9N8</accession>
<feature type="transmembrane region" description="Helical" evidence="2">
    <location>
        <begin position="27"/>
        <end position="46"/>
    </location>
</feature>
<gene>
    <name evidence="3" type="ORF">GOB84_03790</name>
</gene>
<dbReference type="CDD" id="cd10936">
    <property type="entry name" value="CE4_DAC2"/>
    <property type="match status" value="1"/>
</dbReference>
<evidence type="ECO:0000313" key="3">
    <source>
        <dbReference type="EMBL" id="NHO31691.1"/>
    </source>
</evidence>
<feature type="region of interest" description="Disordered" evidence="1">
    <location>
        <begin position="60"/>
        <end position="99"/>
    </location>
</feature>